<proteinExistence type="predicted"/>
<reference evidence="2" key="1">
    <citation type="submission" date="2020-10" db="EMBL/GenBank/DDBJ databases">
        <authorList>
            <person name="Gilroy R."/>
        </authorList>
    </citation>
    <scope>NUCLEOTIDE SEQUENCE</scope>
    <source>
        <strain evidence="2">ChiHile30-977</strain>
    </source>
</reference>
<gene>
    <name evidence="2" type="ORF">IAA66_08985</name>
</gene>
<feature type="region of interest" description="Disordered" evidence="1">
    <location>
        <begin position="15"/>
        <end position="49"/>
    </location>
</feature>
<accession>A0A9D1CJE9</accession>
<evidence type="ECO:0000313" key="3">
    <source>
        <dbReference type="Proteomes" id="UP000886819"/>
    </source>
</evidence>
<protein>
    <submittedName>
        <fullName evidence="2">Uncharacterized protein</fullName>
    </submittedName>
</protein>
<organism evidence="2 3">
    <name type="scientific">Candidatus Avichristensenella intestinipullorum</name>
    <dbReference type="NCBI Taxonomy" id="2840693"/>
    <lineage>
        <taxon>Bacteria</taxon>
        <taxon>Bacillati</taxon>
        <taxon>Bacillota</taxon>
        <taxon>Clostridia</taxon>
        <taxon>Candidatus Avichristensenella</taxon>
    </lineage>
</organism>
<dbReference type="Proteomes" id="UP000886819">
    <property type="component" value="Unassembled WGS sequence"/>
</dbReference>
<dbReference type="Pfam" id="PF19567">
    <property type="entry name" value="CpsB_CapC"/>
    <property type="match status" value="1"/>
</dbReference>
<name>A0A9D1CJE9_9FIRM</name>
<dbReference type="GO" id="GO:0004725">
    <property type="term" value="F:protein tyrosine phosphatase activity"/>
    <property type="evidence" value="ECO:0007669"/>
    <property type="project" value="InterPro"/>
</dbReference>
<evidence type="ECO:0000256" key="1">
    <source>
        <dbReference type="SAM" id="MobiDB-lite"/>
    </source>
</evidence>
<dbReference type="InterPro" id="IPR016667">
    <property type="entry name" value="Caps_polysacc_synth_CpsB/CapC"/>
</dbReference>
<evidence type="ECO:0000313" key="2">
    <source>
        <dbReference type="EMBL" id="HIQ63697.1"/>
    </source>
</evidence>
<reference evidence="2" key="2">
    <citation type="journal article" date="2021" name="PeerJ">
        <title>Extensive microbial diversity within the chicken gut microbiome revealed by metagenomics and culture.</title>
        <authorList>
            <person name="Gilroy R."/>
            <person name="Ravi A."/>
            <person name="Getino M."/>
            <person name="Pursley I."/>
            <person name="Horton D.L."/>
            <person name="Alikhan N.F."/>
            <person name="Baker D."/>
            <person name="Gharbi K."/>
            <person name="Hall N."/>
            <person name="Watson M."/>
            <person name="Adriaenssens E.M."/>
            <person name="Foster-Nyarko E."/>
            <person name="Jarju S."/>
            <person name="Secka A."/>
            <person name="Antonio M."/>
            <person name="Oren A."/>
            <person name="Chaudhuri R.R."/>
            <person name="La Ragione R."/>
            <person name="Hildebrand F."/>
            <person name="Pallen M.J."/>
        </authorList>
    </citation>
    <scope>NUCLEOTIDE SEQUENCE</scope>
    <source>
        <strain evidence="2">ChiHile30-977</strain>
    </source>
</reference>
<comment type="caution">
    <text evidence="2">The sequence shown here is derived from an EMBL/GenBank/DDBJ whole genome shotgun (WGS) entry which is preliminary data.</text>
</comment>
<dbReference type="Gene3D" id="3.20.20.140">
    <property type="entry name" value="Metal-dependent hydrolases"/>
    <property type="match status" value="1"/>
</dbReference>
<dbReference type="EMBL" id="DVFI01000122">
    <property type="protein sequence ID" value="HIQ63697.1"/>
    <property type="molecule type" value="Genomic_DNA"/>
</dbReference>
<dbReference type="AlphaFoldDB" id="A0A9D1CJE9"/>
<dbReference type="GO" id="GO:0030145">
    <property type="term" value="F:manganese ion binding"/>
    <property type="evidence" value="ECO:0007669"/>
    <property type="project" value="InterPro"/>
</dbReference>
<sequence length="114" mass="12615">MSSWVVLTKKIPAASAGLQRKNHPAPSARGGSGDSPMGEEATKETQTHARQLLKKQWITFLGSDTHRTDHRPPVVASGLAYVYAHCTTEYADAISFGNAQRMLLKHKNLRYRVN</sequence>